<feature type="compositionally biased region" description="Polar residues" evidence="1">
    <location>
        <begin position="616"/>
        <end position="633"/>
    </location>
</feature>
<feature type="compositionally biased region" description="Polar residues" evidence="1">
    <location>
        <begin position="692"/>
        <end position="707"/>
    </location>
</feature>
<feature type="region of interest" description="Disordered" evidence="1">
    <location>
        <begin position="803"/>
        <end position="823"/>
    </location>
</feature>
<gene>
    <name evidence="3" type="ORF">PMIN01_06855</name>
</gene>
<comment type="caution">
    <text evidence="3">The sequence shown here is derived from an EMBL/GenBank/DDBJ whole genome shotgun (WGS) entry which is preliminary data.</text>
</comment>
<feature type="region of interest" description="Disordered" evidence="1">
    <location>
        <begin position="616"/>
        <end position="640"/>
    </location>
</feature>
<dbReference type="PANTHER" id="PTHR39601:SF1">
    <property type="entry name" value="CHORIOGENIN HMINOR"/>
    <property type="match status" value="1"/>
</dbReference>
<dbReference type="Proteomes" id="UP000756921">
    <property type="component" value="Unassembled WGS sequence"/>
</dbReference>
<keyword evidence="4" id="KW-1185">Reference proteome</keyword>
<dbReference type="InterPro" id="IPR058317">
    <property type="entry name" value="DUF8004"/>
</dbReference>
<reference evidence="3" key="1">
    <citation type="journal article" date="2020" name="Mol. Plant Microbe Interact.">
        <title>Genome Sequence of the Biocontrol Agent Coniothyrium minitans strain Conio (IMI 134523).</title>
        <authorList>
            <person name="Patel D."/>
            <person name="Shittu T.A."/>
            <person name="Baroncelli R."/>
            <person name="Muthumeenakshi S."/>
            <person name="Osborne T.H."/>
            <person name="Janganan T.K."/>
            <person name="Sreenivasaprasad S."/>
        </authorList>
    </citation>
    <scope>NUCLEOTIDE SEQUENCE</scope>
    <source>
        <strain evidence="3">Conio</strain>
    </source>
</reference>
<proteinExistence type="predicted"/>
<feature type="region of interest" description="Disordered" evidence="1">
    <location>
        <begin position="554"/>
        <end position="575"/>
    </location>
</feature>
<evidence type="ECO:0000259" key="2">
    <source>
        <dbReference type="Pfam" id="PF26013"/>
    </source>
</evidence>
<evidence type="ECO:0000313" key="4">
    <source>
        <dbReference type="Proteomes" id="UP000756921"/>
    </source>
</evidence>
<organism evidence="3 4">
    <name type="scientific">Paraphaeosphaeria minitans</name>
    <dbReference type="NCBI Taxonomy" id="565426"/>
    <lineage>
        <taxon>Eukaryota</taxon>
        <taxon>Fungi</taxon>
        <taxon>Dikarya</taxon>
        <taxon>Ascomycota</taxon>
        <taxon>Pezizomycotina</taxon>
        <taxon>Dothideomycetes</taxon>
        <taxon>Pleosporomycetidae</taxon>
        <taxon>Pleosporales</taxon>
        <taxon>Massarineae</taxon>
        <taxon>Didymosphaeriaceae</taxon>
        <taxon>Paraphaeosphaeria</taxon>
    </lineage>
</organism>
<dbReference type="Pfam" id="PF26013">
    <property type="entry name" value="DUF8004"/>
    <property type="match status" value="1"/>
</dbReference>
<name>A0A9P6GI66_9PLEO</name>
<feature type="compositionally biased region" description="Polar residues" evidence="1">
    <location>
        <begin position="804"/>
        <end position="823"/>
    </location>
</feature>
<dbReference type="OrthoDB" id="4114825at2759"/>
<dbReference type="PANTHER" id="PTHR39601">
    <property type="entry name" value="CHORIOGENIN HMINOR"/>
    <property type="match status" value="1"/>
</dbReference>
<dbReference type="EMBL" id="WJXW01000006">
    <property type="protein sequence ID" value="KAF9735450.1"/>
    <property type="molecule type" value="Genomic_DNA"/>
</dbReference>
<evidence type="ECO:0000256" key="1">
    <source>
        <dbReference type="SAM" id="MobiDB-lite"/>
    </source>
</evidence>
<feature type="region of interest" description="Disordered" evidence="1">
    <location>
        <begin position="692"/>
        <end position="716"/>
    </location>
</feature>
<dbReference type="AlphaFoldDB" id="A0A9P6GI66"/>
<sequence length="896" mass="100073">MRRVERWAGLTRTVSNWDGLRRDPELWDEDGDCLVHLYAVGQSQRGPSFCVPFRLLKQTNCGSMFSLCFAQTAKNPVSNNTSSEAKRLPGEVSRRIELYIPAPEDTSREGSFEWHIATRNFFAFVSGKPLVGNHLGQAMIDLQERMRLFRAGRVDNHQDFLEYAEAQGYRDFVGFPDYALAMLYYAEHYRIRDAWIDAFAHCVGMNEKLVLSHEFPHQSRLTKALITRACLEMDIELGRITSAVRDFLEDDLSPTHLGLTNGARNHLDRFRSFLHSFYVDKFGYWPPPKGTTFSKALFRSLYFDFKNLYDYLVDSESTADLASQKLASGGICVLQNVDSFDKRHRFPPLPHPLPLTPSEITSSKTKRTRSQNSLKYMTIGTKQGKDERNLSARAALIMATNGESEARIVQAYMRFERHCITSYTEEKTCIADARKVRWLLIYGTLQYLVSALRAPCEVRDTEGPKYHLNCLVREPAQWQAATTPMPVSTTDLAASPIDKCIAEWNGTPFEADAFLTKPTAIEPDCQSYDYFSHTNTDPGSRRVSIEIPAPLKISQSSRTSSVRSRRRLSLPSLGSSRNSISLKPQMHCEILVHGYGNGLNGELVDALPEVPSLVPSQHSNVDPSLTKRSSQATIGPDTSWLMSTTPDTTPHHCNQRQHEIRPCCIAIMDPMGMPQDEWGCMLELPLLINESTNPIPSHTPPNTHSPDSTSSLWWSGGGSSASSMSSTYDEQLEAKITSAEESGLLGGLVPIVSSNLASPPVLPVRRSSLPFRISRQRSSAEALPVKKSDPNSCIGVAIADPSPSAHSGLSTPVALTTSPSSRANQKISTRVSTSNIRRFPSFMRVMDVPISSSSSLEKSSTSSEQDDWPIKRTACKIDSPFVAKIKKERRLSFWKR</sequence>
<accession>A0A9P6GI66</accession>
<protein>
    <recommendedName>
        <fullName evidence="2">DUF8004 domain-containing protein</fullName>
    </recommendedName>
</protein>
<evidence type="ECO:0000313" key="3">
    <source>
        <dbReference type="EMBL" id="KAF9735450.1"/>
    </source>
</evidence>
<feature type="domain" description="DUF8004" evidence="2">
    <location>
        <begin position="158"/>
        <end position="248"/>
    </location>
</feature>